<comment type="subcellular location">
    <subcellularLocation>
        <location evidence="1">Endomembrane system</location>
        <topology evidence="1">Multi-pass membrane protein</topology>
    </subcellularLocation>
</comment>
<evidence type="ECO:0000256" key="1">
    <source>
        <dbReference type="ARBA" id="ARBA00004127"/>
    </source>
</evidence>
<reference evidence="7 8" key="1">
    <citation type="submission" date="2019-06" db="EMBL/GenBank/DDBJ databases">
        <authorList>
            <person name="Li J."/>
        </authorList>
    </citation>
    <scope>NUCLEOTIDE SEQUENCE [LARGE SCALE GENOMIC DNA]</scope>
    <source>
        <strain evidence="7 8">CGMCC 1.8012</strain>
    </source>
</reference>
<evidence type="ECO:0000256" key="3">
    <source>
        <dbReference type="ARBA" id="ARBA00022989"/>
    </source>
</evidence>
<protein>
    <submittedName>
        <fullName evidence="7">DUF202 domain-containing protein</fullName>
    </submittedName>
</protein>
<keyword evidence="4 5" id="KW-0472">Membrane</keyword>
<feature type="transmembrane region" description="Helical" evidence="5">
    <location>
        <begin position="99"/>
        <end position="119"/>
    </location>
</feature>
<dbReference type="InterPro" id="IPR003807">
    <property type="entry name" value="DUF202"/>
</dbReference>
<evidence type="ECO:0000256" key="4">
    <source>
        <dbReference type="ARBA" id="ARBA00023136"/>
    </source>
</evidence>
<evidence type="ECO:0000313" key="8">
    <source>
        <dbReference type="Proteomes" id="UP000304880"/>
    </source>
</evidence>
<dbReference type="GO" id="GO:0012505">
    <property type="term" value="C:endomembrane system"/>
    <property type="evidence" value="ECO:0007669"/>
    <property type="project" value="UniProtKB-SubCell"/>
</dbReference>
<comment type="caution">
    <text evidence="7">The sequence shown here is derived from an EMBL/GenBank/DDBJ whole genome shotgun (WGS) entry which is preliminary data.</text>
</comment>
<organism evidence="7 8">
    <name type="scientific">Paracoccus haeundaensis</name>
    <dbReference type="NCBI Taxonomy" id="225362"/>
    <lineage>
        <taxon>Bacteria</taxon>
        <taxon>Pseudomonadati</taxon>
        <taxon>Pseudomonadota</taxon>
        <taxon>Alphaproteobacteria</taxon>
        <taxon>Rhodobacterales</taxon>
        <taxon>Paracoccaceae</taxon>
        <taxon>Paracoccus</taxon>
    </lineage>
</organism>
<gene>
    <name evidence="7" type="ORF">FHD67_18980</name>
</gene>
<sequence>MASKDQPAEDRTDLAEDRTILAVERTFSGWIRTGLATAAVAIGMQAVFGPFQPTWVPKAVATVFLLAAQMMLLFAWWANRTSRRRLSVHAARAQPAIRIAFLIVLLSIGIWGTGAVLWLL</sequence>
<evidence type="ECO:0000313" key="7">
    <source>
        <dbReference type="EMBL" id="TNH37673.1"/>
    </source>
</evidence>
<evidence type="ECO:0000256" key="5">
    <source>
        <dbReference type="SAM" id="Phobius"/>
    </source>
</evidence>
<dbReference type="Pfam" id="PF02656">
    <property type="entry name" value="DUF202"/>
    <property type="match status" value="1"/>
</dbReference>
<dbReference type="Proteomes" id="UP000304880">
    <property type="component" value="Unassembled WGS sequence"/>
</dbReference>
<feature type="transmembrane region" description="Helical" evidence="5">
    <location>
        <begin position="29"/>
        <end position="48"/>
    </location>
</feature>
<proteinExistence type="predicted"/>
<evidence type="ECO:0000256" key="2">
    <source>
        <dbReference type="ARBA" id="ARBA00022692"/>
    </source>
</evidence>
<dbReference type="EMBL" id="VDDC01000057">
    <property type="protein sequence ID" value="TNH37673.1"/>
    <property type="molecule type" value="Genomic_DNA"/>
</dbReference>
<evidence type="ECO:0000259" key="6">
    <source>
        <dbReference type="Pfam" id="PF02656"/>
    </source>
</evidence>
<keyword evidence="8" id="KW-1185">Reference proteome</keyword>
<feature type="transmembrane region" description="Helical" evidence="5">
    <location>
        <begin position="60"/>
        <end position="78"/>
    </location>
</feature>
<keyword evidence="2 5" id="KW-0812">Transmembrane</keyword>
<name>A0A5C4R1D9_9RHOB</name>
<dbReference type="RefSeq" id="WP_046001193.1">
    <property type="nucleotide sequence ID" value="NZ_VDDC01000057.1"/>
</dbReference>
<accession>A0A5C4R1D9</accession>
<keyword evidence="3 5" id="KW-1133">Transmembrane helix</keyword>
<feature type="domain" description="DUF202" evidence="6">
    <location>
        <begin position="18"/>
        <end position="84"/>
    </location>
</feature>
<dbReference type="AlphaFoldDB" id="A0A5C4R1D9"/>